<comment type="subcellular location">
    <subcellularLocation>
        <location evidence="1">Membrane</location>
        <topology evidence="1">Multi-pass membrane protein</topology>
    </subcellularLocation>
</comment>
<gene>
    <name evidence="8" type="ORF">HNQ99_003144</name>
</gene>
<dbReference type="Proteomes" id="UP000575068">
    <property type="component" value="Unassembled WGS sequence"/>
</dbReference>
<keyword evidence="2" id="KW-0813">Transport</keyword>
<dbReference type="InterPro" id="IPR036259">
    <property type="entry name" value="MFS_trans_sf"/>
</dbReference>
<feature type="transmembrane region" description="Helical" evidence="6">
    <location>
        <begin position="166"/>
        <end position="187"/>
    </location>
</feature>
<evidence type="ECO:0000256" key="3">
    <source>
        <dbReference type="ARBA" id="ARBA00022692"/>
    </source>
</evidence>
<keyword evidence="9" id="KW-1185">Reference proteome</keyword>
<feature type="transmembrane region" description="Helical" evidence="6">
    <location>
        <begin position="130"/>
        <end position="154"/>
    </location>
</feature>
<proteinExistence type="predicted"/>
<evidence type="ECO:0000256" key="6">
    <source>
        <dbReference type="SAM" id="Phobius"/>
    </source>
</evidence>
<comment type="caution">
    <text evidence="8">The sequence shown here is derived from an EMBL/GenBank/DDBJ whole genome shotgun (WGS) entry which is preliminary data.</text>
</comment>
<organism evidence="8 9">
    <name type="scientific">Rhizorhapis suberifaciens</name>
    <name type="common">corky root of lettuce</name>
    <dbReference type="NCBI Taxonomy" id="13656"/>
    <lineage>
        <taxon>Bacteria</taxon>
        <taxon>Pseudomonadati</taxon>
        <taxon>Pseudomonadota</taxon>
        <taxon>Alphaproteobacteria</taxon>
        <taxon>Sphingomonadales</taxon>
        <taxon>Sphingomonadaceae</taxon>
        <taxon>Rhizorhapis</taxon>
    </lineage>
</organism>
<evidence type="ECO:0000313" key="9">
    <source>
        <dbReference type="Proteomes" id="UP000575068"/>
    </source>
</evidence>
<evidence type="ECO:0000256" key="1">
    <source>
        <dbReference type="ARBA" id="ARBA00004141"/>
    </source>
</evidence>
<evidence type="ECO:0000259" key="7">
    <source>
        <dbReference type="PROSITE" id="PS50850"/>
    </source>
</evidence>
<feature type="domain" description="Major facilitator superfamily (MFS) profile" evidence="7">
    <location>
        <begin position="38"/>
        <end position="448"/>
    </location>
</feature>
<feature type="transmembrane region" description="Helical" evidence="6">
    <location>
        <begin position="207"/>
        <end position="226"/>
    </location>
</feature>
<dbReference type="GO" id="GO:0016020">
    <property type="term" value="C:membrane"/>
    <property type="evidence" value="ECO:0007669"/>
    <property type="project" value="UniProtKB-SubCell"/>
</dbReference>
<evidence type="ECO:0000256" key="2">
    <source>
        <dbReference type="ARBA" id="ARBA00022448"/>
    </source>
</evidence>
<keyword evidence="3 6" id="KW-0812">Transmembrane</keyword>
<protein>
    <submittedName>
        <fullName evidence="8">MFS family permease</fullName>
    </submittedName>
</protein>
<dbReference type="RefSeq" id="WP_184477221.1">
    <property type="nucleotide sequence ID" value="NZ_JACHOV010000015.1"/>
</dbReference>
<evidence type="ECO:0000256" key="4">
    <source>
        <dbReference type="ARBA" id="ARBA00022989"/>
    </source>
</evidence>
<feature type="transmembrane region" description="Helical" evidence="6">
    <location>
        <begin position="255"/>
        <end position="274"/>
    </location>
</feature>
<dbReference type="AlphaFoldDB" id="A0A840HZ71"/>
<dbReference type="InterPro" id="IPR011701">
    <property type="entry name" value="MFS"/>
</dbReference>
<evidence type="ECO:0000256" key="5">
    <source>
        <dbReference type="ARBA" id="ARBA00023136"/>
    </source>
</evidence>
<dbReference type="SUPFAM" id="SSF103473">
    <property type="entry name" value="MFS general substrate transporter"/>
    <property type="match status" value="1"/>
</dbReference>
<keyword evidence="5 6" id="KW-0472">Membrane</keyword>
<dbReference type="Pfam" id="PF07690">
    <property type="entry name" value="MFS_1"/>
    <property type="match status" value="1"/>
</dbReference>
<feature type="transmembrane region" description="Helical" evidence="6">
    <location>
        <begin position="387"/>
        <end position="410"/>
    </location>
</feature>
<accession>A0A840HZ71</accession>
<feature type="transmembrane region" description="Helical" evidence="6">
    <location>
        <begin position="422"/>
        <end position="444"/>
    </location>
</feature>
<feature type="transmembrane region" description="Helical" evidence="6">
    <location>
        <begin position="294"/>
        <end position="314"/>
    </location>
</feature>
<dbReference type="InterPro" id="IPR020846">
    <property type="entry name" value="MFS_dom"/>
</dbReference>
<sequence length="460" mass="48506">MGAEAESALIPTQAEAKTCRPSTAPSEESLGVQAAWYALAILCVVTLLSQLDRHITTIIVTPLKSEFDISDTQFGLLHGYGFALTYAIFGIPFGRLVDRRNRRNIILFGLLGWSLLTSLSAFAGSYGQLLVLRTGVGIGEAVLGPAAYSLLIDFFEPHKRGRATGIYYMAMAVGGGGSLLLGGLLLGLMPSAGLSLGGMMNLEPWRLLFLFAGLPGLFACLLMLTIKEPARRGAIAGDVVSFREFFGYVWKHKALLIRISAAGTLAALAGYGAGAWAPTLLERRFDLPPASTGWPIGGAMIIGSIIGTLLGGAISDRTTKSGRLNARTRPMFFGFVTLLPASVFGLTSGPWLAILFFGVIVFGVAMVQSATPLALQEAVPANMRGQIIALQYLILALCSIGLGPTLVGAITDAFFQSGAMLGWSLLTLVLPISLVGLAVCGFGLNEGAYRRMAHKTKSGG</sequence>
<dbReference type="GO" id="GO:0022857">
    <property type="term" value="F:transmembrane transporter activity"/>
    <property type="evidence" value="ECO:0007669"/>
    <property type="project" value="InterPro"/>
</dbReference>
<dbReference type="PANTHER" id="PTHR23505:SF79">
    <property type="entry name" value="PROTEIN SPINSTER"/>
    <property type="match status" value="1"/>
</dbReference>
<dbReference type="Gene3D" id="1.20.1250.20">
    <property type="entry name" value="MFS general substrate transporter like domains"/>
    <property type="match status" value="1"/>
</dbReference>
<feature type="transmembrane region" description="Helical" evidence="6">
    <location>
        <begin position="105"/>
        <end position="124"/>
    </location>
</feature>
<feature type="transmembrane region" description="Helical" evidence="6">
    <location>
        <begin position="351"/>
        <end position="375"/>
    </location>
</feature>
<feature type="transmembrane region" description="Helical" evidence="6">
    <location>
        <begin position="326"/>
        <end position="345"/>
    </location>
</feature>
<dbReference type="PANTHER" id="PTHR23505">
    <property type="entry name" value="SPINSTER"/>
    <property type="match status" value="1"/>
</dbReference>
<evidence type="ECO:0000313" key="8">
    <source>
        <dbReference type="EMBL" id="MBB4642808.1"/>
    </source>
</evidence>
<name>A0A840HZ71_9SPHN</name>
<dbReference type="PROSITE" id="PS50850">
    <property type="entry name" value="MFS"/>
    <property type="match status" value="1"/>
</dbReference>
<dbReference type="EMBL" id="JACHOV010000015">
    <property type="protein sequence ID" value="MBB4642808.1"/>
    <property type="molecule type" value="Genomic_DNA"/>
</dbReference>
<keyword evidence="4 6" id="KW-1133">Transmembrane helix</keyword>
<dbReference type="InterPro" id="IPR044770">
    <property type="entry name" value="MFS_spinster-like"/>
</dbReference>
<reference evidence="8 9" key="1">
    <citation type="submission" date="2020-08" db="EMBL/GenBank/DDBJ databases">
        <title>Genomic Encyclopedia of Type Strains, Phase IV (KMG-IV): sequencing the most valuable type-strain genomes for metagenomic binning, comparative biology and taxonomic classification.</title>
        <authorList>
            <person name="Goeker M."/>
        </authorList>
    </citation>
    <scope>NUCLEOTIDE SEQUENCE [LARGE SCALE GENOMIC DNA]</scope>
    <source>
        <strain evidence="8 9">DSM 7465</strain>
    </source>
</reference>